<reference evidence="2 3" key="1">
    <citation type="submission" date="2017-10" db="EMBL/GenBank/DDBJ databases">
        <title>Bifidobacterium xylocopum sp. nov. and Bifidobacterium aemilianum sp. nov., from the carpenter bee (Xylocopa violacea) digestive tract.</title>
        <authorList>
            <person name="Alberoni D."/>
            <person name="Baffoni L."/>
            <person name="Di Gioia D."/>
            <person name="Gaggia F."/>
            <person name="Biavati B."/>
        </authorList>
    </citation>
    <scope>NUCLEOTIDE SEQUENCE [LARGE SCALE GENOMIC DNA]</scope>
    <source>
        <strain evidence="2 3">XV10</strain>
    </source>
</reference>
<feature type="transmembrane region" description="Helical" evidence="1">
    <location>
        <begin position="21"/>
        <end position="38"/>
    </location>
</feature>
<dbReference type="EMBL" id="PDCG01000069">
    <property type="protein sequence ID" value="RBP97134.1"/>
    <property type="molecule type" value="Genomic_DNA"/>
</dbReference>
<dbReference type="Proteomes" id="UP000252530">
    <property type="component" value="Unassembled WGS sequence"/>
</dbReference>
<keyword evidence="1" id="KW-0812">Transmembrane</keyword>
<feature type="non-terminal residue" evidence="2">
    <location>
        <position position="141"/>
    </location>
</feature>
<organism evidence="2 3">
    <name type="scientific">Bifidobacterium aemilianum</name>
    <dbReference type="NCBI Taxonomy" id="2493120"/>
    <lineage>
        <taxon>Bacteria</taxon>
        <taxon>Bacillati</taxon>
        <taxon>Actinomycetota</taxon>
        <taxon>Actinomycetes</taxon>
        <taxon>Bifidobacteriales</taxon>
        <taxon>Bifidobacteriaceae</taxon>
        <taxon>Bifidobacterium</taxon>
    </lineage>
</organism>
<feature type="transmembrane region" description="Helical" evidence="1">
    <location>
        <begin position="69"/>
        <end position="92"/>
    </location>
</feature>
<comment type="caution">
    <text evidence="2">The sequence shown here is derived from an EMBL/GenBank/DDBJ whole genome shotgun (WGS) entry which is preliminary data.</text>
</comment>
<dbReference type="AlphaFoldDB" id="A0A366K643"/>
<proteinExistence type="predicted"/>
<feature type="non-terminal residue" evidence="2">
    <location>
        <position position="1"/>
    </location>
</feature>
<name>A0A366K643_9BIFI</name>
<evidence type="ECO:0000313" key="3">
    <source>
        <dbReference type="Proteomes" id="UP000252530"/>
    </source>
</evidence>
<protein>
    <recommendedName>
        <fullName evidence="4">Sensor histidine kinase</fullName>
    </recommendedName>
</protein>
<gene>
    <name evidence="2" type="ORF">CRD60_08435</name>
</gene>
<evidence type="ECO:0008006" key="4">
    <source>
        <dbReference type="Google" id="ProtNLM"/>
    </source>
</evidence>
<sequence length="141" mass="15008">NLLVLVSIYSATAYGRGRTRIWVPATVVTELALMYLRLRVEVLYGSTTLLAWAMGERPGPAVSKNGSPAAIAGGILAVSAICCTCALVLGGWRRVSGSSILLLQEREEALRQGEAQRRRLAGNAERARIGADIQAEVSATL</sequence>
<keyword evidence="3" id="KW-1185">Reference proteome</keyword>
<evidence type="ECO:0000313" key="2">
    <source>
        <dbReference type="EMBL" id="RBP97134.1"/>
    </source>
</evidence>
<keyword evidence="1" id="KW-1133">Transmembrane helix</keyword>
<keyword evidence="1" id="KW-0472">Membrane</keyword>
<accession>A0A366K643</accession>
<evidence type="ECO:0000256" key="1">
    <source>
        <dbReference type="SAM" id="Phobius"/>
    </source>
</evidence>